<evidence type="ECO:0000256" key="13">
    <source>
        <dbReference type="ARBA" id="ARBA00023303"/>
    </source>
</evidence>
<organism evidence="19 20">
    <name type="scientific">Fasciola hepatica</name>
    <name type="common">Liver fluke</name>
    <dbReference type="NCBI Taxonomy" id="6192"/>
    <lineage>
        <taxon>Eukaryota</taxon>
        <taxon>Metazoa</taxon>
        <taxon>Spiralia</taxon>
        <taxon>Lophotrochozoa</taxon>
        <taxon>Platyhelminthes</taxon>
        <taxon>Trematoda</taxon>
        <taxon>Digenea</taxon>
        <taxon>Plagiorchiida</taxon>
        <taxon>Echinostomata</taxon>
        <taxon>Echinostomatoidea</taxon>
        <taxon>Fasciolidae</taxon>
        <taxon>Fasciola</taxon>
    </lineage>
</organism>
<dbReference type="CDD" id="cd19051">
    <property type="entry name" value="LGIC_TM_cation"/>
    <property type="match status" value="1"/>
</dbReference>
<feature type="domain" description="Neurotransmitter-gated ion-channel transmembrane" evidence="18">
    <location>
        <begin position="570"/>
        <end position="690"/>
    </location>
</feature>
<dbReference type="PROSITE" id="PS00236">
    <property type="entry name" value="NEUROTR_ION_CHANNEL"/>
    <property type="match status" value="1"/>
</dbReference>
<evidence type="ECO:0000256" key="14">
    <source>
        <dbReference type="ARBA" id="ARBA00034099"/>
    </source>
</evidence>
<keyword evidence="7 15" id="KW-0406">Ion transport</keyword>
<dbReference type="Proteomes" id="UP000230066">
    <property type="component" value="Unassembled WGS sequence"/>
</dbReference>
<comment type="similarity">
    <text evidence="1">Belongs to the ligand-gated ion channel (TC 1.A.9) family. Acetylcholine receptor (TC 1.A.9.1) subfamily.</text>
</comment>
<feature type="transmembrane region" description="Helical" evidence="15">
    <location>
        <begin position="674"/>
        <end position="694"/>
    </location>
</feature>
<dbReference type="Pfam" id="PF02931">
    <property type="entry name" value="Neur_chan_LBD"/>
    <property type="match status" value="1"/>
</dbReference>
<reference evidence="19" key="1">
    <citation type="submission" date="2019-03" db="EMBL/GenBank/DDBJ databases">
        <title>Improved annotation for the trematode Fasciola hepatica.</title>
        <authorList>
            <person name="Choi Y.-J."/>
            <person name="Martin J."/>
            <person name="Mitreva M."/>
        </authorList>
    </citation>
    <scope>NUCLEOTIDE SEQUENCE [LARGE SCALE GENOMIC DNA]</scope>
</reference>
<evidence type="ECO:0000256" key="11">
    <source>
        <dbReference type="ARBA" id="ARBA00023180"/>
    </source>
</evidence>
<feature type="region of interest" description="Disordered" evidence="16">
    <location>
        <begin position="376"/>
        <end position="408"/>
    </location>
</feature>
<evidence type="ECO:0000259" key="17">
    <source>
        <dbReference type="Pfam" id="PF02931"/>
    </source>
</evidence>
<feature type="domain" description="Neurotransmitter-gated ion-channel ligand-binding" evidence="17">
    <location>
        <begin position="33"/>
        <end position="256"/>
    </location>
</feature>
<evidence type="ECO:0000256" key="10">
    <source>
        <dbReference type="ARBA" id="ARBA00023170"/>
    </source>
</evidence>
<evidence type="ECO:0000256" key="8">
    <source>
        <dbReference type="ARBA" id="ARBA00023136"/>
    </source>
</evidence>
<gene>
    <name evidence="19" type="ORF">D915_000190</name>
</gene>
<keyword evidence="5 15" id="KW-1133">Transmembrane helix</keyword>
<dbReference type="InterPro" id="IPR038050">
    <property type="entry name" value="Neuro_actylchol_rec"/>
</dbReference>
<dbReference type="PANTHER" id="PTHR18945">
    <property type="entry name" value="NEUROTRANSMITTER GATED ION CHANNEL"/>
    <property type="match status" value="1"/>
</dbReference>
<keyword evidence="10 19" id="KW-0675">Receptor</keyword>
<dbReference type="InterPro" id="IPR036734">
    <property type="entry name" value="Neur_chan_lig-bd_sf"/>
</dbReference>
<evidence type="ECO:0000256" key="1">
    <source>
        <dbReference type="ARBA" id="ARBA00009237"/>
    </source>
</evidence>
<dbReference type="Gene3D" id="1.20.58.390">
    <property type="entry name" value="Neurotransmitter-gated ion-channel transmembrane domain"/>
    <property type="match status" value="2"/>
</dbReference>
<comment type="caution">
    <text evidence="19">The sequence shown here is derived from an EMBL/GenBank/DDBJ whole genome shotgun (WGS) entry which is preliminary data.</text>
</comment>
<comment type="caution">
    <text evidence="15">Lacks conserved residue(s) required for the propagation of feature annotation.</text>
</comment>
<dbReference type="SUPFAM" id="SSF90112">
    <property type="entry name" value="Neurotransmitter-gated ion-channel transmembrane pore"/>
    <property type="match status" value="1"/>
</dbReference>
<sequence length="711" mass="81307">MLVALLLADKMVTLFRLVLMAQSLTMLYAGMYEKRLLAHLFNQSRWDAHNPMERPTPIEGKPVQVFLKCYLNQIMDMDEKNQVLSTIIWLDLKWRDYHFQWNKSEYGNINQINVPPSKLWKPDIILYNSANENFDQIFPTNLVVRHDGHINWLPPGLFHSICSIEVELFPFDSQNCTLKLGTWTYQGNKVDLKLQCDEETEEEQDCNIINEVDLSTYLAHSEWALERATVRRNADTYGGVDQTYIDVTIEVHMQRRALYYMFNIVVPCMIMSVMSLLVFTLPPDANEKIVLGVTTLLSLTMLLQLVGDKLPQTSAGNPVLVLYFTCTIVLCSLSLVFAVVLLNCHHHRGGIVHAPWVITTFVNVWLASALRIERKRNEDEEEEDKTNSFSSSPAVHKEQCNRRSSNSSNSLSKYWLGHSDQQLGSQDLDFVIQHKVPPIWSNIIDLESEFRPTLLLSPVTPAKELRSQAAMRGDSNHIELRALIKRNPYSGVSPNHGGSMIQKFSSGLVDRSNPEMAPKQRFQYSCVTETKESSLRKPLRGYAKVNNMFNQASWSLSSSPEKPPIPPTQAIRSLGPIDSRTTQPMQSNFVSLTMKQILPEQPVLQRNSHHPWCSNDEHEGDSQLREFFEKARIIRKLKELTRELRYITSRMHREDKEAHTSTEWQLACRVLDRLCLVIFAALNLFTSVGILTSAPTIIKAFTCTGEPSKPM</sequence>
<evidence type="ECO:0000256" key="7">
    <source>
        <dbReference type="ARBA" id="ARBA00023065"/>
    </source>
</evidence>
<dbReference type="SUPFAM" id="SSF63712">
    <property type="entry name" value="Nicotinic receptor ligand binding domain-like"/>
    <property type="match status" value="1"/>
</dbReference>
<evidence type="ECO:0000313" key="20">
    <source>
        <dbReference type="Proteomes" id="UP000230066"/>
    </source>
</evidence>
<dbReference type="Pfam" id="PF02932">
    <property type="entry name" value="Neur_chan_memb"/>
    <property type="match status" value="2"/>
</dbReference>
<keyword evidence="6" id="KW-0770">Synapse</keyword>
<dbReference type="CDD" id="cd18997">
    <property type="entry name" value="LGIC_ECD_nAChR"/>
    <property type="match status" value="1"/>
</dbReference>
<evidence type="ECO:0000256" key="15">
    <source>
        <dbReference type="RuleBase" id="RU000687"/>
    </source>
</evidence>
<dbReference type="EMBL" id="JXXN02000035">
    <property type="protein sequence ID" value="THD28949.1"/>
    <property type="molecule type" value="Genomic_DNA"/>
</dbReference>
<evidence type="ECO:0000256" key="4">
    <source>
        <dbReference type="ARBA" id="ARBA00022692"/>
    </source>
</evidence>
<dbReference type="InterPro" id="IPR006029">
    <property type="entry name" value="Neurotrans-gated_channel_TM"/>
</dbReference>
<dbReference type="InterPro" id="IPR002394">
    <property type="entry name" value="Nicotinic_acetylcholine_rcpt"/>
</dbReference>
<dbReference type="Gene3D" id="2.70.170.10">
    <property type="entry name" value="Neurotransmitter-gated ion-channel ligand-binding domain"/>
    <property type="match status" value="1"/>
</dbReference>
<feature type="transmembrane region" description="Helical" evidence="15">
    <location>
        <begin position="12"/>
        <end position="31"/>
    </location>
</feature>
<dbReference type="InterPro" id="IPR036719">
    <property type="entry name" value="Neuro-gated_channel_TM_sf"/>
</dbReference>
<keyword evidence="8 15" id="KW-0472">Membrane</keyword>
<evidence type="ECO:0000256" key="9">
    <source>
        <dbReference type="ARBA" id="ARBA00023157"/>
    </source>
</evidence>
<evidence type="ECO:0000256" key="3">
    <source>
        <dbReference type="ARBA" id="ARBA00022475"/>
    </source>
</evidence>
<feature type="transmembrane region" description="Helical" evidence="15">
    <location>
        <begin position="354"/>
        <end position="372"/>
    </location>
</feature>
<dbReference type="PRINTS" id="PR00254">
    <property type="entry name" value="NICOTINICR"/>
</dbReference>
<comment type="subcellular location">
    <subcellularLocation>
        <location evidence="14">Synaptic cell membrane</location>
        <topology evidence="14">Multi-pass membrane protein</topology>
    </subcellularLocation>
</comment>
<protein>
    <submittedName>
        <fullName evidence="19">Neuronal acetylcholine receptor subunit alpha-7</fullName>
    </submittedName>
</protein>
<evidence type="ECO:0000256" key="6">
    <source>
        <dbReference type="ARBA" id="ARBA00023018"/>
    </source>
</evidence>
<evidence type="ECO:0000256" key="5">
    <source>
        <dbReference type="ARBA" id="ARBA00022989"/>
    </source>
</evidence>
<dbReference type="GO" id="GO:0004888">
    <property type="term" value="F:transmembrane signaling receptor activity"/>
    <property type="evidence" value="ECO:0007669"/>
    <property type="project" value="InterPro"/>
</dbReference>
<proteinExistence type="inferred from homology"/>
<dbReference type="InterPro" id="IPR006202">
    <property type="entry name" value="Neur_chan_lig-bd"/>
</dbReference>
<feature type="transmembrane region" description="Helical" evidence="15">
    <location>
        <begin position="319"/>
        <end position="342"/>
    </location>
</feature>
<dbReference type="GO" id="GO:0022848">
    <property type="term" value="F:acetylcholine-gated monoatomic cation-selective channel activity"/>
    <property type="evidence" value="ECO:0007669"/>
    <property type="project" value="InterPro"/>
</dbReference>
<keyword evidence="12" id="KW-1071">Ligand-gated ion channel</keyword>
<accession>A0A4E0RIZ9</accession>
<keyword evidence="13 15" id="KW-0407">Ion channel</keyword>
<keyword evidence="9" id="KW-1015">Disulfide bond</keyword>
<evidence type="ECO:0000313" key="19">
    <source>
        <dbReference type="EMBL" id="THD28949.1"/>
    </source>
</evidence>
<feature type="transmembrane region" description="Helical" evidence="15">
    <location>
        <begin position="257"/>
        <end position="277"/>
    </location>
</feature>
<keyword evidence="20" id="KW-1185">Reference proteome</keyword>
<keyword evidence="11" id="KW-0325">Glycoprotein</keyword>
<feature type="domain" description="Neurotransmitter-gated ion-channel transmembrane" evidence="18">
    <location>
        <begin position="264"/>
        <end position="412"/>
    </location>
</feature>
<name>A0A4E0RIZ9_FASHE</name>
<dbReference type="GO" id="GO:0045211">
    <property type="term" value="C:postsynaptic membrane"/>
    <property type="evidence" value="ECO:0007669"/>
    <property type="project" value="InterPro"/>
</dbReference>
<dbReference type="FunFam" id="2.70.170.10:FF:000016">
    <property type="entry name" value="Nicotinic acetylcholine receptor subunit"/>
    <property type="match status" value="1"/>
</dbReference>
<evidence type="ECO:0000256" key="2">
    <source>
        <dbReference type="ARBA" id="ARBA00022448"/>
    </source>
</evidence>
<keyword evidence="4 15" id="KW-0812">Transmembrane</keyword>
<keyword evidence="3" id="KW-1003">Cell membrane</keyword>
<evidence type="ECO:0000256" key="16">
    <source>
        <dbReference type="SAM" id="MobiDB-lite"/>
    </source>
</evidence>
<evidence type="ECO:0000259" key="18">
    <source>
        <dbReference type="Pfam" id="PF02932"/>
    </source>
</evidence>
<feature type="transmembrane region" description="Helical" evidence="15">
    <location>
        <begin position="289"/>
        <end position="307"/>
    </location>
</feature>
<keyword evidence="2 15" id="KW-0813">Transport</keyword>
<dbReference type="PRINTS" id="PR00252">
    <property type="entry name" value="NRIONCHANNEL"/>
</dbReference>
<dbReference type="InterPro" id="IPR018000">
    <property type="entry name" value="Neurotransmitter_ion_chnl_CS"/>
</dbReference>
<dbReference type="InterPro" id="IPR006201">
    <property type="entry name" value="Neur_channel"/>
</dbReference>
<evidence type="ECO:0000256" key="12">
    <source>
        <dbReference type="ARBA" id="ARBA00023286"/>
    </source>
</evidence>
<dbReference type="AlphaFoldDB" id="A0A4E0RIZ9"/>